<dbReference type="Proteomes" id="UP001597191">
    <property type="component" value="Unassembled WGS sequence"/>
</dbReference>
<comment type="caution">
    <text evidence="2">The sequence shown here is derived from an EMBL/GenBank/DDBJ whole genome shotgun (WGS) entry which is preliminary data.</text>
</comment>
<sequence>MTQSQTNLIQYGFNQGFNLGSGTFHIKTSDLPTPGPQDLLIKIMAISVNPVDTKQRQSLSDNRFHVLGYDAVGTVVAMGNQVTGFQINDQVYYAGTINRDGSYATHQLIDYRLVSLAPKKLTPAESAAIPLTGLTAWELLFEQIGFGQPLDNPAVQEKIAHGAVTPEELGFRSNRDKELLIINGAGGVGTMLSQIAHWAGFRVAATASPKHFDWLRQNKVDLCLDYHQDIAAQVKQAGWGKFDGIAVLINPDQYFDLITTQIAPFGQVGCIVETQTPLPIGKLKNLNVCWSWEFMFAKSNFNHELATQGQILKQLANLLDQQKIHSTLTKTIPGLNVANLLTAHQLIETGHTEGKIVITR</sequence>
<dbReference type="EMBL" id="JBHTOH010000015">
    <property type="protein sequence ID" value="MFD1410424.1"/>
    <property type="molecule type" value="Genomic_DNA"/>
</dbReference>
<dbReference type="RefSeq" id="WP_125647206.1">
    <property type="nucleotide sequence ID" value="NZ_JBHTOH010000015.1"/>
</dbReference>
<dbReference type="PANTHER" id="PTHR43482:SF1">
    <property type="entry name" value="PROTEIN AST1-RELATED"/>
    <property type="match status" value="1"/>
</dbReference>
<dbReference type="Gene3D" id="3.90.180.10">
    <property type="entry name" value="Medium-chain alcohol dehydrogenases, catalytic domain"/>
    <property type="match status" value="1"/>
</dbReference>
<feature type="domain" description="Enoyl reductase (ER)" evidence="1">
    <location>
        <begin position="20"/>
        <end position="358"/>
    </location>
</feature>
<dbReference type="PANTHER" id="PTHR43482">
    <property type="entry name" value="PROTEIN AST1-RELATED"/>
    <property type="match status" value="1"/>
</dbReference>
<dbReference type="SUPFAM" id="SSF51735">
    <property type="entry name" value="NAD(P)-binding Rossmann-fold domains"/>
    <property type="match status" value="1"/>
</dbReference>
<dbReference type="Gene3D" id="3.40.50.720">
    <property type="entry name" value="NAD(P)-binding Rossmann-like Domain"/>
    <property type="match status" value="1"/>
</dbReference>
<organism evidence="2 3">
    <name type="scientific">Lapidilactobacillus gannanensis</name>
    <dbReference type="NCBI Taxonomy" id="2486002"/>
    <lineage>
        <taxon>Bacteria</taxon>
        <taxon>Bacillati</taxon>
        <taxon>Bacillota</taxon>
        <taxon>Bacilli</taxon>
        <taxon>Lactobacillales</taxon>
        <taxon>Lactobacillaceae</taxon>
        <taxon>Lapidilactobacillus</taxon>
    </lineage>
</organism>
<evidence type="ECO:0000313" key="3">
    <source>
        <dbReference type="Proteomes" id="UP001597191"/>
    </source>
</evidence>
<dbReference type="SMART" id="SM00829">
    <property type="entry name" value="PKS_ER"/>
    <property type="match status" value="1"/>
</dbReference>
<dbReference type="SUPFAM" id="SSF50129">
    <property type="entry name" value="GroES-like"/>
    <property type="match status" value="1"/>
</dbReference>
<dbReference type="InterPro" id="IPR014182">
    <property type="entry name" value="ADH_Zn_typ-1"/>
</dbReference>
<dbReference type="InterPro" id="IPR020843">
    <property type="entry name" value="ER"/>
</dbReference>
<protein>
    <submittedName>
        <fullName evidence="2">Zinc-binding alcohol dehydrogenase family protein</fullName>
    </submittedName>
</protein>
<dbReference type="InterPro" id="IPR013154">
    <property type="entry name" value="ADH-like_N"/>
</dbReference>
<dbReference type="InterPro" id="IPR052585">
    <property type="entry name" value="Lipid_raft_assoc_Zn_ADH"/>
</dbReference>
<keyword evidence="3" id="KW-1185">Reference proteome</keyword>
<name>A0ABW4BJL7_9LACO</name>
<dbReference type="CDD" id="cd08252">
    <property type="entry name" value="AL_MDR"/>
    <property type="match status" value="1"/>
</dbReference>
<evidence type="ECO:0000259" key="1">
    <source>
        <dbReference type="SMART" id="SM00829"/>
    </source>
</evidence>
<reference evidence="3" key="1">
    <citation type="journal article" date="2019" name="Int. J. Syst. Evol. Microbiol.">
        <title>The Global Catalogue of Microorganisms (GCM) 10K type strain sequencing project: providing services to taxonomists for standard genome sequencing and annotation.</title>
        <authorList>
            <consortium name="The Broad Institute Genomics Platform"/>
            <consortium name="The Broad Institute Genome Sequencing Center for Infectious Disease"/>
            <person name="Wu L."/>
            <person name="Ma J."/>
        </authorList>
    </citation>
    <scope>NUCLEOTIDE SEQUENCE [LARGE SCALE GENOMIC DNA]</scope>
    <source>
        <strain evidence="3">CCM 8937</strain>
    </source>
</reference>
<dbReference type="Pfam" id="PF13602">
    <property type="entry name" value="ADH_zinc_N_2"/>
    <property type="match status" value="1"/>
</dbReference>
<accession>A0ABW4BJL7</accession>
<evidence type="ECO:0000313" key="2">
    <source>
        <dbReference type="EMBL" id="MFD1410424.1"/>
    </source>
</evidence>
<dbReference type="InterPro" id="IPR011032">
    <property type="entry name" value="GroES-like_sf"/>
</dbReference>
<dbReference type="InterPro" id="IPR036291">
    <property type="entry name" value="NAD(P)-bd_dom_sf"/>
</dbReference>
<proteinExistence type="predicted"/>
<gene>
    <name evidence="2" type="ORF">ACFQ4R_02135</name>
</gene>
<dbReference type="Pfam" id="PF08240">
    <property type="entry name" value="ADH_N"/>
    <property type="match status" value="1"/>
</dbReference>